<sequence>MRLLVSPPDDCSTDKLGEGVVAKPAEALRLGIEGRSVRRKGEPVADEQSKGLGQSSFCSIRSAVRFWRSNCAPKR</sequence>
<evidence type="ECO:0000313" key="1">
    <source>
        <dbReference type="EMBL" id="NJB95724.1"/>
    </source>
</evidence>
<gene>
    <name evidence="1" type="ORF">GGR89_000016</name>
</gene>
<name>A0A7X5XUS9_9SPHN</name>
<dbReference type="AlphaFoldDB" id="A0A7X5XUS9"/>
<proteinExistence type="predicted"/>
<accession>A0A7X5XUS9</accession>
<keyword evidence="2" id="KW-1185">Reference proteome</keyword>
<dbReference type="EMBL" id="JAATJB010000001">
    <property type="protein sequence ID" value="NJB95724.1"/>
    <property type="molecule type" value="Genomic_DNA"/>
</dbReference>
<evidence type="ECO:0000313" key="2">
    <source>
        <dbReference type="Proteomes" id="UP000531251"/>
    </source>
</evidence>
<organism evidence="1 2">
    <name type="scientific">Sphingomonas trueperi</name>
    <dbReference type="NCBI Taxonomy" id="53317"/>
    <lineage>
        <taxon>Bacteria</taxon>
        <taxon>Pseudomonadati</taxon>
        <taxon>Pseudomonadota</taxon>
        <taxon>Alphaproteobacteria</taxon>
        <taxon>Sphingomonadales</taxon>
        <taxon>Sphingomonadaceae</taxon>
        <taxon>Sphingomonas</taxon>
    </lineage>
</organism>
<dbReference type="RefSeq" id="WP_125974549.1">
    <property type="nucleotide sequence ID" value="NZ_BAAADY010000022.1"/>
</dbReference>
<comment type="caution">
    <text evidence="1">The sequence shown here is derived from an EMBL/GenBank/DDBJ whole genome shotgun (WGS) entry which is preliminary data.</text>
</comment>
<dbReference type="Proteomes" id="UP000531251">
    <property type="component" value="Unassembled WGS sequence"/>
</dbReference>
<protein>
    <submittedName>
        <fullName evidence="1">Uncharacterized protein</fullName>
    </submittedName>
</protein>
<reference evidence="1 2" key="1">
    <citation type="submission" date="2020-03" db="EMBL/GenBank/DDBJ databases">
        <title>Genomic Encyclopedia of Type Strains, Phase IV (KMG-IV): sequencing the most valuable type-strain genomes for metagenomic binning, comparative biology and taxonomic classification.</title>
        <authorList>
            <person name="Goeker M."/>
        </authorList>
    </citation>
    <scope>NUCLEOTIDE SEQUENCE [LARGE SCALE GENOMIC DNA]</scope>
    <source>
        <strain evidence="1 2">DSM 7225</strain>
    </source>
</reference>